<evidence type="ECO:0000313" key="4">
    <source>
        <dbReference type="EMBL" id="UXP31479.1"/>
    </source>
</evidence>
<dbReference type="PANTHER" id="PTHR44591">
    <property type="entry name" value="STRESS RESPONSE REGULATOR PROTEIN 1"/>
    <property type="match status" value="1"/>
</dbReference>
<dbReference type="Proteomes" id="UP001065174">
    <property type="component" value="Chromosome"/>
</dbReference>
<evidence type="ECO:0000259" key="3">
    <source>
        <dbReference type="PROSITE" id="PS50110"/>
    </source>
</evidence>
<gene>
    <name evidence="4" type="ORF">N6H18_14090</name>
</gene>
<feature type="modified residue" description="4-aspartylphosphate" evidence="2">
    <location>
        <position position="66"/>
    </location>
</feature>
<dbReference type="InterPro" id="IPR001789">
    <property type="entry name" value="Sig_transdc_resp-reg_receiver"/>
</dbReference>
<dbReference type="InterPro" id="IPR050595">
    <property type="entry name" value="Bact_response_regulator"/>
</dbReference>
<reference evidence="4" key="1">
    <citation type="submission" date="2022-09" db="EMBL/GenBank/DDBJ databases">
        <title>Comparative genomics and taxonomic characterization of three novel marine species of genus Reichenbachiella exhibiting antioxidant and polysaccharide degradation activities.</title>
        <authorList>
            <person name="Muhammad N."/>
            <person name="Lee Y.-J."/>
            <person name="Ko J."/>
            <person name="Kim S.-G."/>
        </authorList>
    </citation>
    <scope>NUCLEOTIDE SEQUENCE</scope>
    <source>
        <strain evidence="4">BKB1-1</strain>
    </source>
</reference>
<dbReference type="Pfam" id="PF00072">
    <property type="entry name" value="Response_reg"/>
    <property type="match status" value="1"/>
</dbReference>
<evidence type="ECO:0000313" key="5">
    <source>
        <dbReference type="Proteomes" id="UP001065174"/>
    </source>
</evidence>
<name>A0ABY6CLU1_9BACT</name>
<dbReference type="EMBL" id="CP106679">
    <property type="protein sequence ID" value="UXP31479.1"/>
    <property type="molecule type" value="Genomic_DNA"/>
</dbReference>
<organism evidence="4 5">
    <name type="scientific">Reichenbachiella agarivorans</name>
    <dbReference type="NCBI Taxonomy" id="2979464"/>
    <lineage>
        <taxon>Bacteria</taxon>
        <taxon>Pseudomonadati</taxon>
        <taxon>Bacteroidota</taxon>
        <taxon>Cytophagia</taxon>
        <taxon>Cytophagales</taxon>
        <taxon>Reichenbachiellaceae</taxon>
        <taxon>Reichenbachiella</taxon>
    </lineage>
</organism>
<dbReference type="CDD" id="cd17569">
    <property type="entry name" value="REC_HupR-like"/>
    <property type="match status" value="1"/>
</dbReference>
<dbReference type="SUPFAM" id="SSF52172">
    <property type="entry name" value="CheY-like"/>
    <property type="match status" value="1"/>
</dbReference>
<sequence>MELVLQRPEKKETVKKYSVLYVDDEPVNLRIFQHAFKRDYNVFTAVNGYDALELLNEEKIDLIITDQQMPRMSGVDLLAKIVPKHPNIIRMIMTGFSDIGAIIRAVNEFGLDKYLVKPWDRDQLKVEFDKALEKKEKEGDRPANHVNESVIKMNDSILPRQSDLQDLIAESFILYDNNMNNKYSYWFGEKDEKVVVAFFNTESNKAASLALKSYISLSLSEIIYKGVGTDTSLILTQLFAKIRSKFADANDLVESLDISIAVLDQSSRVMTFSGANQNIYYFDENDKLKMLNGDSQSFHLKDNNMPDLKVVSASQITEAYFISKNMVNQIIPSSNSATEGVSFLQYMRGMRGKSMVEQAQDIANQLTGDKSKCMLGIHL</sequence>
<dbReference type="PROSITE" id="PS50110">
    <property type="entry name" value="RESPONSE_REGULATORY"/>
    <property type="match status" value="1"/>
</dbReference>
<keyword evidence="1 2" id="KW-0597">Phosphoprotein</keyword>
<keyword evidence="5" id="KW-1185">Reference proteome</keyword>
<dbReference type="RefSeq" id="WP_262308918.1">
    <property type="nucleotide sequence ID" value="NZ_CP106679.1"/>
</dbReference>
<protein>
    <submittedName>
        <fullName evidence="4">Response regulator</fullName>
    </submittedName>
</protein>
<dbReference type="Gene3D" id="3.40.50.2300">
    <property type="match status" value="1"/>
</dbReference>
<evidence type="ECO:0000256" key="2">
    <source>
        <dbReference type="PROSITE-ProRule" id="PRU00169"/>
    </source>
</evidence>
<evidence type="ECO:0000256" key="1">
    <source>
        <dbReference type="ARBA" id="ARBA00022553"/>
    </source>
</evidence>
<dbReference type="PANTHER" id="PTHR44591:SF19">
    <property type="entry name" value="TWO-COMPONENT RESPONSE REGULATOR-RELATED"/>
    <property type="match status" value="1"/>
</dbReference>
<dbReference type="SMART" id="SM00448">
    <property type="entry name" value="REC"/>
    <property type="match status" value="1"/>
</dbReference>
<accession>A0ABY6CLU1</accession>
<feature type="domain" description="Response regulatory" evidence="3">
    <location>
        <begin position="18"/>
        <end position="132"/>
    </location>
</feature>
<proteinExistence type="predicted"/>
<dbReference type="InterPro" id="IPR011006">
    <property type="entry name" value="CheY-like_superfamily"/>
</dbReference>